<dbReference type="PROSITE" id="PS00463">
    <property type="entry name" value="ZN2_CY6_FUNGAL_1"/>
    <property type="match status" value="1"/>
</dbReference>
<keyword evidence="7" id="KW-1185">Reference proteome</keyword>
<protein>
    <recommendedName>
        <fullName evidence="5">Zn(2)-C6 fungal-type domain-containing protein</fullName>
    </recommendedName>
</protein>
<evidence type="ECO:0000313" key="7">
    <source>
        <dbReference type="Proteomes" id="UP000054481"/>
    </source>
</evidence>
<dbReference type="PANTHER" id="PTHR46910">
    <property type="entry name" value="TRANSCRIPTION FACTOR PDR1"/>
    <property type="match status" value="1"/>
</dbReference>
<dbReference type="InterPro" id="IPR001138">
    <property type="entry name" value="Zn2Cys6_DnaBD"/>
</dbReference>
<evidence type="ECO:0000256" key="4">
    <source>
        <dbReference type="SAM" id="MobiDB-lite"/>
    </source>
</evidence>
<dbReference type="PROSITE" id="PS50048">
    <property type="entry name" value="ZN2_CY6_FUNGAL_2"/>
    <property type="match status" value="1"/>
</dbReference>
<dbReference type="Proteomes" id="UP000054481">
    <property type="component" value="Unassembled WGS sequence"/>
</dbReference>
<sequence length="815" mass="89082">MAAESSHNPYARSPNPSTRSYDSSSVSSATSPRPPSRYLGGLLGTSSRPNAASSPQPIGMPSLPPVNQSFPPYSSISTSVMGRESLASTDSVMSAQLSGHGHMPGTPGSQGQKRAYRQRRKDPSCDACRERKVKCDATETTSCSECSSRNVKCQFTKETNRRMSSIKQVQDLEKQIERVKRDNATLRRILGEREGAVDMDMDSGDRHLMRPPSIGSEPKSRRRHQPNLELARVRANVRSFSKGIWKPPATNRHTSSPVFDCNTPELPPRPIVDRLMHSYCNSAHTMFPILHMPTFQAMVDELYRSAPPRVSSGWMSLFFAVLATGSLFSPETPTTATFYRPAELLETARKMMDPWSNHNTLDTVRALLLTAICLGEMNLKLAAWNWLGSAVRAGQDLGLYAEVGSWSVIEGEMRRRTWWAIYILDRTTATEMGRPFSIDDADCEVSLPAAVDDQYLREDGMRVPSGVEPLTHSLLAVIHVVRSYTCLVRSMDATALSAAQLSTFDTHFKKCLSTFPPACDPSSTVGLASHFLAPLAYLFHARLLVHRHNLSPSCSPEARFAAVENCTHVALETASLLSRTKSPAEGSTALLTTHIFRSTLFLLLTGYLDHALTCIRALATIDARRDITLSCGRYLAFFVSTLVAKRAEHASYLSRQASVDHSALLMSLARDEELLAYVSADQQASLHGSWVWVAAERESPQLAAGPVGGGAGGTGENGLFSSELRTGLSEEERREWGGWGRLESAVRSLGSPSTAWTPLPPPPQSIKSESPTAAMEVPRLSDAPRYGADPRVMASPSAAPPVKRGAERISIANII</sequence>
<dbReference type="SMART" id="SM00066">
    <property type="entry name" value="GAL4"/>
    <property type="match status" value="1"/>
</dbReference>
<dbReference type="SUPFAM" id="SSF57701">
    <property type="entry name" value="Zn2/Cys6 DNA-binding domain"/>
    <property type="match status" value="1"/>
</dbReference>
<dbReference type="AlphaFoldDB" id="A0A0F7ZMD3"/>
<dbReference type="SMART" id="SM00906">
    <property type="entry name" value="Fungal_trans"/>
    <property type="match status" value="1"/>
</dbReference>
<feature type="compositionally biased region" description="Low complexity" evidence="4">
    <location>
        <begin position="16"/>
        <end position="31"/>
    </location>
</feature>
<dbReference type="InterPro" id="IPR036864">
    <property type="entry name" value="Zn2-C6_fun-type_DNA-bd_sf"/>
</dbReference>
<dbReference type="GO" id="GO:0000981">
    <property type="term" value="F:DNA-binding transcription factor activity, RNA polymerase II-specific"/>
    <property type="evidence" value="ECO:0007669"/>
    <property type="project" value="InterPro"/>
</dbReference>
<dbReference type="CDD" id="cd00067">
    <property type="entry name" value="GAL4"/>
    <property type="match status" value="1"/>
</dbReference>
<evidence type="ECO:0000259" key="5">
    <source>
        <dbReference type="PROSITE" id="PS50048"/>
    </source>
</evidence>
<name>A0A0F7ZMD3_9HYPO</name>
<dbReference type="InterPro" id="IPR007219">
    <property type="entry name" value="XnlR_reg_dom"/>
</dbReference>
<feature type="compositionally biased region" description="Polar residues" evidence="4">
    <location>
        <begin position="44"/>
        <end position="56"/>
    </location>
</feature>
<feature type="compositionally biased region" description="Polar residues" evidence="4">
    <location>
        <begin position="65"/>
        <end position="97"/>
    </location>
</feature>
<feature type="region of interest" description="Disordered" evidence="4">
    <location>
        <begin position="1"/>
        <end position="124"/>
    </location>
</feature>
<dbReference type="Pfam" id="PF00172">
    <property type="entry name" value="Zn_clus"/>
    <property type="match status" value="1"/>
</dbReference>
<dbReference type="CDD" id="cd12148">
    <property type="entry name" value="fungal_TF_MHR"/>
    <property type="match status" value="1"/>
</dbReference>
<dbReference type="GO" id="GO:0006351">
    <property type="term" value="P:DNA-templated transcription"/>
    <property type="evidence" value="ECO:0007669"/>
    <property type="project" value="InterPro"/>
</dbReference>
<dbReference type="GO" id="GO:0008270">
    <property type="term" value="F:zinc ion binding"/>
    <property type="evidence" value="ECO:0007669"/>
    <property type="project" value="InterPro"/>
</dbReference>
<feature type="domain" description="Zn(2)-C6 fungal-type" evidence="5">
    <location>
        <begin position="124"/>
        <end position="155"/>
    </location>
</feature>
<gene>
    <name evidence="6" type="ORF">HIM_08640</name>
</gene>
<dbReference type="Gene3D" id="4.10.240.10">
    <property type="entry name" value="Zn(2)-C6 fungal-type DNA-binding domain"/>
    <property type="match status" value="1"/>
</dbReference>
<evidence type="ECO:0000256" key="1">
    <source>
        <dbReference type="ARBA" id="ARBA00022723"/>
    </source>
</evidence>
<keyword evidence="3" id="KW-0175">Coiled coil</keyword>
<reference evidence="6 7" key="1">
    <citation type="journal article" date="2014" name="Genome Biol. Evol.">
        <title>Comparative genomics and transcriptomics analyses reveal divergent lifestyle features of nematode endoparasitic fungus Hirsutella minnesotensis.</title>
        <authorList>
            <person name="Lai Y."/>
            <person name="Liu K."/>
            <person name="Zhang X."/>
            <person name="Zhang X."/>
            <person name="Li K."/>
            <person name="Wang N."/>
            <person name="Shu C."/>
            <person name="Wu Y."/>
            <person name="Wang C."/>
            <person name="Bushley K.E."/>
            <person name="Xiang M."/>
            <person name="Liu X."/>
        </authorList>
    </citation>
    <scope>NUCLEOTIDE SEQUENCE [LARGE SCALE GENOMIC DNA]</scope>
    <source>
        <strain evidence="6 7">3608</strain>
    </source>
</reference>
<evidence type="ECO:0000256" key="2">
    <source>
        <dbReference type="ARBA" id="ARBA00023242"/>
    </source>
</evidence>
<dbReference type="InterPro" id="IPR050987">
    <property type="entry name" value="AtrR-like"/>
</dbReference>
<evidence type="ECO:0000256" key="3">
    <source>
        <dbReference type="SAM" id="Coils"/>
    </source>
</evidence>
<keyword evidence="2" id="KW-0539">Nucleus</keyword>
<proteinExistence type="predicted"/>
<dbReference type="EMBL" id="KQ030556">
    <property type="protein sequence ID" value="KJZ71960.1"/>
    <property type="molecule type" value="Genomic_DNA"/>
</dbReference>
<dbReference type="PANTHER" id="PTHR46910:SF1">
    <property type="entry name" value="MISCELLANEOUS ZN(II)2CYS6 TRANSCRIPTION FACTOR (EUROFUNG)-RELATED"/>
    <property type="match status" value="1"/>
</dbReference>
<evidence type="ECO:0000313" key="6">
    <source>
        <dbReference type="EMBL" id="KJZ71960.1"/>
    </source>
</evidence>
<dbReference type="OrthoDB" id="2110361at2759"/>
<feature type="coiled-coil region" evidence="3">
    <location>
        <begin position="162"/>
        <end position="189"/>
    </location>
</feature>
<dbReference type="Pfam" id="PF04082">
    <property type="entry name" value="Fungal_trans"/>
    <property type="match status" value="1"/>
</dbReference>
<organism evidence="6 7">
    <name type="scientific">Hirsutella minnesotensis 3608</name>
    <dbReference type="NCBI Taxonomy" id="1043627"/>
    <lineage>
        <taxon>Eukaryota</taxon>
        <taxon>Fungi</taxon>
        <taxon>Dikarya</taxon>
        <taxon>Ascomycota</taxon>
        <taxon>Pezizomycotina</taxon>
        <taxon>Sordariomycetes</taxon>
        <taxon>Hypocreomycetidae</taxon>
        <taxon>Hypocreales</taxon>
        <taxon>Ophiocordycipitaceae</taxon>
        <taxon>Hirsutella</taxon>
    </lineage>
</organism>
<keyword evidence="1" id="KW-0479">Metal-binding</keyword>
<dbReference type="GO" id="GO:0003677">
    <property type="term" value="F:DNA binding"/>
    <property type="evidence" value="ECO:0007669"/>
    <property type="project" value="InterPro"/>
</dbReference>
<feature type="region of interest" description="Disordered" evidence="4">
    <location>
        <begin position="751"/>
        <end position="802"/>
    </location>
</feature>
<feature type="region of interest" description="Disordered" evidence="4">
    <location>
        <begin position="199"/>
        <end position="225"/>
    </location>
</feature>
<accession>A0A0F7ZMD3</accession>